<dbReference type="EMBL" id="JAAMPU010000101">
    <property type="protein sequence ID" value="NMH27585.1"/>
    <property type="molecule type" value="Genomic_DNA"/>
</dbReference>
<proteinExistence type="predicted"/>
<dbReference type="SUPFAM" id="SSF55729">
    <property type="entry name" value="Acyl-CoA N-acyltransferases (Nat)"/>
    <property type="match status" value="1"/>
</dbReference>
<sequence>MQCFYIGFYADEKLIGGALAQYLNLEKLESFGDRDRCFKTMVRDFLFHSFSSRVLFIGNNMLTGQNAFFHDVSVDRKTIIASLLPAADAICKLLADRNQKIHLITFKDFGPNDTKHFEEAGFSNLYTFSTQPNMVLDIPENWKTMDDYVSALNKKYRDQYKRALKKAAGIVCRELNLPEIILFEDQLYDLYDHVARNAPFNTFFLAKNHFESLKKNLGEAFMLFGYFKEDALIGFKTIIRNGCVLDTYFLGYDDNVQKEHMLYLNMLYDMISFAISNTFTQIVFARTALEIKSSVGAVPKEVFGFMKHRNKFIDSLLPKIFPRLEPELIWQQRHPFK</sequence>
<evidence type="ECO:0000313" key="1">
    <source>
        <dbReference type="EMBL" id="NMH27585.1"/>
    </source>
</evidence>
<dbReference type="Gene3D" id="3.40.630.30">
    <property type="match status" value="1"/>
</dbReference>
<keyword evidence="2" id="KW-1185">Reference proteome</keyword>
<dbReference type="Proteomes" id="UP000712080">
    <property type="component" value="Unassembled WGS sequence"/>
</dbReference>
<accession>A0A972JH56</accession>
<comment type="caution">
    <text evidence="1">The sequence shown here is derived from an EMBL/GenBank/DDBJ whole genome shotgun (WGS) entry which is preliminary data.</text>
</comment>
<reference evidence="1" key="1">
    <citation type="submission" date="2020-02" db="EMBL/GenBank/DDBJ databases">
        <title>Flavobacterium sp. genome.</title>
        <authorList>
            <person name="Jung H.S."/>
            <person name="Baek J.H."/>
            <person name="Jeon C.O."/>
        </authorList>
    </citation>
    <scope>NUCLEOTIDE SEQUENCE</scope>
    <source>
        <strain evidence="1">SE-s28</strain>
    </source>
</reference>
<organism evidence="1 2">
    <name type="scientific">Flavobacterium silvaticum</name>
    <dbReference type="NCBI Taxonomy" id="1852020"/>
    <lineage>
        <taxon>Bacteria</taxon>
        <taxon>Pseudomonadati</taxon>
        <taxon>Bacteroidota</taxon>
        <taxon>Flavobacteriia</taxon>
        <taxon>Flavobacteriales</taxon>
        <taxon>Flavobacteriaceae</taxon>
        <taxon>Flavobacterium</taxon>
    </lineage>
</organism>
<protein>
    <submittedName>
        <fullName evidence="1">8-amino-7-oxononanoate synthase</fullName>
    </submittedName>
</protein>
<dbReference type="AlphaFoldDB" id="A0A972JH56"/>
<dbReference type="InterPro" id="IPR016181">
    <property type="entry name" value="Acyl_CoA_acyltransferase"/>
</dbReference>
<gene>
    <name evidence="1" type="ORF">G6047_06040</name>
</gene>
<evidence type="ECO:0000313" key="2">
    <source>
        <dbReference type="Proteomes" id="UP000712080"/>
    </source>
</evidence>
<name>A0A972JH56_9FLAO</name>